<gene>
    <name evidence="9" type="ORF">P3X46_000580</name>
</gene>
<comment type="subcellular location">
    <subcellularLocation>
        <location evidence="2">Nucleus</location>
    </subcellularLocation>
</comment>
<keyword evidence="6" id="KW-0378">Hydrolase</keyword>
<dbReference type="Proteomes" id="UP001174677">
    <property type="component" value="Chromosome 1"/>
</dbReference>
<proteinExistence type="inferred from homology"/>
<dbReference type="InterPro" id="IPR027806">
    <property type="entry name" value="HARBI1_dom"/>
</dbReference>
<evidence type="ECO:0000313" key="10">
    <source>
        <dbReference type="Proteomes" id="UP001174677"/>
    </source>
</evidence>
<keyword evidence="5" id="KW-0479">Metal-binding</keyword>
<protein>
    <recommendedName>
        <fullName evidence="8">DDE Tnp4 domain-containing protein</fullName>
    </recommendedName>
</protein>
<evidence type="ECO:0000256" key="4">
    <source>
        <dbReference type="ARBA" id="ARBA00022722"/>
    </source>
</evidence>
<dbReference type="PANTHER" id="PTHR22930">
    <property type="match status" value="1"/>
</dbReference>
<accession>A0ABQ9NDF9</accession>
<dbReference type="InterPro" id="IPR045249">
    <property type="entry name" value="HARBI1-like"/>
</dbReference>
<evidence type="ECO:0000256" key="3">
    <source>
        <dbReference type="ARBA" id="ARBA00006958"/>
    </source>
</evidence>
<keyword evidence="10" id="KW-1185">Reference proteome</keyword>
<comment type="caution">
    <text evidence="9">The sequence shown here is derived from an EMBL/GenBank/DDBJ whole genome shotgun (WGS) entry which is preliminary data.</text>
</comment>
<dbReference type="PANTHER" id="PTHR22930:SF221">
    <property type="entry name" value="NUCLEASE HARBI1"/>
    <property type="match status" value="1"/>
</dbReference>
<organism evidence="9 10">
    <name type="scientific">Hevea brasiliensis</name>
    <name type="common">Para rubber tree</name>
    <name type="synonym">Siphonia brasiliensis</name>
    <dbReference type="NCBI Taxonomy" id="3981"/>
    <lineage>
        <taxon>Eukaryota</taxon>
        <taxon>Viridiplantae</taxon>
        <taxon>Streptophyta</taxon>
        <taxon>Embryophyta</taxon>
        <taxon>Tracheophyta</taxon>
        <taxon>Spermatophyta</taxon>
        <taxon>Magnoliopsida</taxon>
        <taxon>eudicotyledons</taxon>
        <taxon>Gunneridae</taxon>
        <taxon>Pentapetalae</taxon>
        <taxon>rosids</taxon>
        <taxon>fabids</taxon>
        <taxon>Malpighiales</taxon>
        <taxon>Euphorbiaceae</taxon>
        <taxon>Crotonoideae</taxon>
        <taxon>Micrandreae</taxon>
        <taxon>Hevea</taxon>
    </lineage>
</organism>
<evidence type="ECO:0000256" key="5">
    <source>
        <dbReference type="ARBA" id="ARBA00022723"/>
    </source>
</evidence>
<evidence type="ECO:0000259" key="8">
    <source>
        <dbReference type="Pfam" id="PF13359"/>
    </source>
</evidence>
<evidence type="ECO:0000256" key="6">
    <source>
        <dbReference type="ARBA" id="ARBA00022801"/>
    </source>
</evidence>
<comment type="similarity">
    <text evidence="3">Belongs to the HARBI1 family.</text>
</comment>
<dbReference type="Pfam" id="PF13359">
    <property type="entry name" value="DDE_Tnp_4"/>
    <property type="match status" value="1"/>
</dbReference>
<keyword evidence="4" id="KW-0540">Nuclease</keyword>
<evidence type="ECO:0000313" key="9">
    <source>
        <dbReference type="EMBL" id="KAJ9189265.1"/>
    </source>
</evidence>
<dbReference type="EMBL" id="JARPOI010000001">
    <property type="protein sequence ID" value="KAJ9189265.1"/>
    <property type="molecule type" value="Genomic_DNA"/>
</dbReference>
<name>A0ABQ9NDF9_HEVBR</name>
<keyword evidence="7" id="KW-0539">Nucleus</keyword>
<comment type="cofactor">
    <cofactor evidence="1">
        <name>a divalent metal cation</name>
        <dbReference type="ChEBI" id="CHEBI:60240"/>
    </cofactor>
</comment>
<evidence type="ECO:0000256" key="1">
    <source>
        <dbReference type="ARBA" id="ARBA00001968"/>
    </source>
</evidence>
<evidence type="ECO:0000256" key="7">
    <source>
        <dbReference type="ARBA" id="ARBA00023242"/>
    </source>
</evidence>
<evidence type="ECO:0000256" key="2">
    <source>
        <dbReference type="ARBA" id="ARBA00004123"/>
    </source>
</evidence>
<sequence length="158" mass="18099">MSVDIIKPIDPEFSDTPPEILNDRRYMPHFKDCICAINGTHVRASIAPEKQIPYIGRKGILTQNIMAACSFDIQFTFVWAGWEGTAHDARIFLVAINDPVIKFPKSLECYLKPYKDTRHHLPDFRRGQPPSGQEEIFNRAHSSLGSVIERTFGVWKNR</sequence>
<reference evidence="9" key="1">
    <citation type="journal article" date="2023" name="Plant Biotechnol. J.">
        <title>Chromosome-level wild Hevea brasiliensis genome provides new tools for genomic-assisted breeding and valuable loci to elevate rubber yield.</title>
        <authorList>
            <person name="Cheng H."/>
            <person name="Song X."/>
            <person name="Hu Y."/>
            <person name="Wu T."/>
            <person name="Yang Q."/>
            <person name="An Z."/>
            <person name="Feng S."/>
            <person name="Deng Z."/>
            <person name="Wu W."/>
            <person name="Zeng X."/>
            <person name="Tu M."/>
            <person name="Wang X."/>
            <person name="Huang H."/>
        </authorList>
    </citation>
    <scope>NUCLEOTIDE SEQUENCE</scope>
    <source>
        <strain evidence="9">MT/VB/25A 57/8</strain>
    </source>
</reference>
<feature type="domain" description="DDE Tnp4" evidence="8">
    <location>
        <begin position="38"/>
        <end position="158"/>
    </location>
</feature>